<accession>A0AAV4NZF4</accession>
<sequence length="124" mass="14643">MSYVCIKEKSFLLHDFVKQAFRNIEFGYWEFLLDLAKTVYVPVANLLYKEHHNRNLAKILISKYRNDHIAEKANAIPAWVGMIDPILNANAPKNLHYVTSRKAFCRTFRKQLRKYLTELPEELS</sequence>
<protein>
    <submittedName>
        <fullName evidence="1">Uncharacterized protein</fullName>
    </submittedName>
</protein>
<comment type="caution">
    <text evidence="1">The sequence shown here is derived from an EMBL/GenBank/DDBJ whole genome shotgun (WGS) entry which is preliminary data.</text>
</comment>
<dbReference type="EMBL" id="BPLR01021383">
    <property type="protein sequence ID" value="GIX89024.1"/>
    <property type="molecule type" value="Genomic_DNA"/>
</dbReference>
<dbReference type="AlphaFoldDB" id="A0AAV4NZF4"/>
<reference evidence="1 2" key="1">
    <citation type="submission" date="2021-06" db="EMBL/GenBank/DDBJ databases">
        <title>Caerostris extrusa draft genome.</title>
        <authorList>
            <person name="Kono N."/>
            <person name="Arakawa K."/>
        </authorList>
    </citation>
    <scope>NUCLEOTIDE SEQUENCE [LARGE SCALE GENOMIC DNA]</scope>
</reference>
<gene>
    <name evidence="1" type="ORF">CEXT_71681</name>
</gene>
<evidence type="ECO:0000313" key="1">
    <source>
        <dbReference type="EMBL" id="GIX89024.1"/>
    </source>
</evidence>
<keyword evidence="2" id="KW-1185">Reference proteome</keyword>
<organism evidence="1 2">
    <name type="scientific">Caerostris extrusa</name>
    <name type="common">Bark spider</name>
    <name type="synonym">Caerostris bankana</name>
    <dbReference type="NCBI Taxonomy" id="172846"/>
    <lineage>
        <taxon>Eukaryota</taxon>
        <taxon>Metazoa</taxon>
        <taxon>Ecdysozoa</taxon>
        <taxon>Arthropoda</taxon>
        <taxon>Chelicerata</taxon>
        <taxon>Arachnida</taxon>
        <taxon>Araneae</taxon>
        <taxon>Araneomorphae</taxon>
        <taxon>Entelegynae</taxon>
        <taxon>Araneoidea</taxon>
        <taxon>Araneidae</taxon>
        <taxon>Caerostris</taxon>
    </lineage>
</organism>
<dbReference type="Proteomes" id="UP001054945">
    <property type="component" value="Unassembled WGS sequence"/>
</dbReference>
<proteinExistence type="predicted"/>
<evidence type="ECO:0000313" key="2">
    <source>
        <dbReference type="Proteomes" id="UP001054945"/>
    </source>
</evidence>
<name>A0AAV4NZF4_CAEEX</name>